<name>A0A6A3A0H8_HIBSY</name>
<keyword evidence="5 7" id="KW-0732">Signal</keyword>
<dbReference type="InterPro" id="IPR008801">
    <property type="entry name" value="RALF"/>
</dbReference>
<protein>
    <submittedName>
        <fullName evidence="8">Protein RALF-like 22</fullName>
    </submittedName>
</protein>
<evidence type="ECO:0000313" key="8">
    <source>
        <dbReference type="EMBL" id="KAE8696852.1"/>
    </source>
</evidence>
<comment type="caution">
    <text evidence="8">The sequence shown here is derived from an EMBL/GenBank/DDBJ whole genome shotgun (WGS) entry which is preliminary data.</text>
</comment>
<dbReference type="Proteomes" id="UP000436088">
    <property type="component" value="Unassembled WGS sequence"/>
</dbReference>
<comment type="similarity">
    <text evidence="2">Belongs to the plant rapid alkalinization factor (RALF) family.</text>
</comment>
<dbReference type="GO" id="GO:0019722">
    <property type="term" value="P:calcium-mediated signaling"/>
    <property type="evidence" value="ECO:0007669"/>
    <property type="project" value="TreeGrafter"/>
</dbReference>
<dbReference type="Pfam" id="PF05498">
    <property type="entry name" value="RALF"/>
    <property type="match status" value="2"/>
</dbReference>
<evidence type="ECO:0000256" key="7">
    <source>
        <dbReference type="SAM" id="SignalP"/>
    </source>
</evidence>
<feature type="chain" id="PRO_5025511984" evidence="7">
    <location>
        <begin position="24"/>
        <end position="189"/>
    </location>
</feature>
<accession>A0A6A3A0H8</accession>
<dbReference type="GO" id="GO:0009506">
    <property type="term" value="C:plasmodesma"/>
    <property type="evidence" value="ECO:0007669"/>
    <property type="project" value="TreeGrafter"/>
</dbReference>
<dbReference type="AlphaFoldDB" id="A0A6A3A0H8"/>
<dbReference type="EMBL" id="VEPZ02001057">
    <property type="protein sequence ID" value="KAE8696852.1"/>
    <property type="molecule type" value="Genomic_DNA"/>
</dbReference>
<evidence type="ECO:0000256" key="3">
    <source>
        <dbReference type="ARBA" id="ARBA00022525"/>
    </source>
</evidence>
<sequence length="189" mass="20150">MANPSGFLLAISLLLLGTTAASAASESAVKGLIWVPTTTTNESGSSCRGSTAECMANNMDGDGLEFNRRVLQTSSSNTQYISYGALQRDTVPCSVRGASYYNCQPGAQANPYDRGCSAIARCRGLIWVRRRRRTSPAAAVGAQRRSAWRTTGWDTVPCSVRGASYYNCQPGAQANPYNRGCSAIARCRG</sequence>
<evidence type="ECO:0000256" key="1">
    <source>
        <dbReference type="ARBA" id="ARBA00004613"/>
    </source>
</evidence>
<gene>
    <name evidence="8" type="ORF">F3Y22_tig00110637pilonHSYRG00084</name>
</gene>
<proteinExistence type="inferred from homology"/>
<evidence type="ECO:0000256" key="6">
    <source>
        <dbReference type="ARBA" id="ARBA00023157"/>
    </source>
</evidence>
<dbReference type="PANTHER" id="PTHR33136:SF13">
    <property type="entry name" value="OS10G0328900 PROTEIN"/>
    <property type="match status" value="1"/>
</dbReference>
<evidence type="ECO:0000256" key="4">
    <source>
        <dbReference type="ARBA" id="ARBA00022702"/>
    </source>
</evidence>
<keyword evidence="6" id="KW-1015">Disulfide bond</keyword>
<organism evidence="8 9">
    <name type="scientific">Hibiscus syriacus</name>
    <name type="common">Rose of Sharon</name>
    <dbReference type="NCBI Taxonomy" id="106335"/>
    <lineage>
        <taxon>Eukaryota</taxon>
        <taxon>Viridiplantae</taxon>
        <taxon>Streptophyta</taxon>
        <taxon>Embryophyta</taxon>
        <taxon>Tracheophyta</taxon>
        <taxon>Spermatophyta</taxon>
        <taxon>Magnoliopsida</taxon>
        <taxon>eudicotyledons</taxon>
        <taxon>Gunneridae</taxon>
        <taxon>Pentapetalae</taxon>
        <taxon>rosids</taxon>
        <taxon>malvids</taxon>
        <taxon>Malvales</taxon>
        <taxon>Malvaceae</taxon>
        <taxon>Malvoideae</taxon>
        <taxon>Hibiscus</taxon>
    </lineage>
</organism>
<comment type="subcellular location">
    <subcellularLocation>
        <location evidence="1">Secreted</location>
    </subcellularLocation>
</comment>
<keyword evidence="4" id="KW-0372">Hormone</keyword>
<dbReference type="GO" id="GO:0005179">
    <property type="term" value="F:hormone activity"/>
    <property type="evidence" value="ECO:0007669"/>
    <property type="project" value="UniProtKB-KW"/>
</dbReference>
<dbReference type="GO" id="GO:0040008">
    <property type="term" value="P:regulation of growth"/>
    <property type="evidence" value="ECO:0007669"/>
    <property type="project" value="UniProtKB-ARBA"/>
</dbReference>
<keyword evidence="9" id="KW-1185">Reference proteome</keyword>
<dbReference type="GO" id="GO:0005576">
    <property type="term" value="C:extracellular region"/>
    <property type="evidence" value="ECO:0007669"/>
    <property type="project" value="UniProtKB-SubCell"/>
</dbReference>
<evidence type="ECO:0000256" key="5">
    <source>
        <dbReference type="ARBA" id="ARBA00022729"/>
    </source>
</evidence>
<dbReference type="PANTHER" id="PTHR33136">
    <property type="entry name" value="RAPID ALKALINIZATION FACTOR-LIKE"/>
    <property type="match status" value="1"/>
</dbReference>
<keyword evidence="3" id="KW-0964">Secreted</keyword>
<reference evidence="8" key="1">
    <citation type="submission" date="2019-09" db="EMBL/GenBank/DDBJ databases">
        <title>Draft genome information of white flower Hibiscus syriacus.</title>
        <authorList>
            <person name="Kim Y.-M."/>
        </authorList>
    </citation>
    <scope>NUCLEOTIDE SEQUENCE [LARGE SCALE GENOMIC DNA]</scope>
    <source>
        <strain evidence="8">YM2019G1</strain>
    </source>
</reference>
<evidence type="ECO:0000313" key="9">
    <source>
        <dbReference type="Proteomes" id="UP000436088"/>
    </source>
</evidence>
<feature type="signal peptide" evidence="7">
    <location>
        <begin position="1"/>
        <end position="23"/>
    </location>
</feature>
<evidence type="ECO:0000256" key="2">
    <source>
        <dbReference type="ARBA" id="ARBA00009178"/>
    </source>
</evidence>